<dbReference type="InterPro" id="IPR003593">
    <property type="entry name" value="AAA+_ATPase"/>
</dbReference>
<evidence type="ECO:0000256" key="3">
    <source>
        <dbReference type="ARBA" id="ARBA00022741"/>
    </source>
</evidence>
<organism evidence="10 11">
    <name type="scientific">Lactobacillus helsingborgensis</name>
    <dbReference type="NCBI Taxonomy" id="1218494"/>
    <lineage>
        <taxon>Bacteria</taxon>
        <taxon>Bacillati</taxon>
        <taxon>Bacillota</taxon>
        <taxon>Bacilli</taxon>
        <taxon>Lactobacillales</taxon>
        <taxon>Lactobacillaceae</taxon>
        <taxon>Lactobacillus</taxon>
    </lineage>
</organism>
<evidence type="ECO:0000259" key="9">
    <source>
        <dbReference type="PROSITE" id="PS50929"/>
    </source>
</evidence>
<evidence type="ECO:0000313" key="11">
    <source>
        <dbReference type="Proteomes" id="UP001164557"/>
    </source>
</evidence>
<keyword evidence="11" id="KW-1185">Reference proteome</keyword>
<dbReference type="Proteomes" id="UP001164557">
    <property type="component" value="Plasmid pIBH002-2"/>
</dbReference>
<keyword evidence="3" id="KW-0547">Nucleotide-binding</keyword>
<accession>A0AA47GHV2</accession>
<keyword evidence="6 7" id="KW-0472">Membrane</keyword>
<feature type="transmembrane region" description="Helical" evidence="7">
    <location>
        <begin position="152"/>
        <end position="173"/>
    </location>
</feature>
<dbReference type="SUPFAM" id="SSF52540">
    <property type="entry name" value="P-loop containing nucleoside triphosphate hydrolases"/>
    <property type="match status" value="1"/>
</dbReference>
<evidence type="ECO:0000256" key="1">
    <source>
        <dbReference type="ARBA" id="ARBA00004651"/>
    </source>
</evidence>
<dbReference type="GO" id="GO:0015421">
    <property type="term" value="F:ABC-type oligopeptide transporter activity"/>
    <property type="evidence" value="ECO:0007669"/>
    <property type="project" value="TreeGrafter"/>
</dbReference>
<dbReference type="PROSITE" id="PS50929">
    <property type="entry name" value="ABC_TM1F"/>
    <property type="match status" value="1"/>
</dbReference>
<feature type="transmembrane region" description="Helical" evidence="7">
    <location>
        <begin position="234"/>
        <end position="262"/>
    </location>
</feature>
<evidence type="ECO:0000256" key="5">
    <source>
        <dbReference type="ARBA" id="ARBA00022989"/>
    </source>
</evidence>
<feature type="transmembrane region" description="Helical" evidence="7">
    <location>
        <begin position="12"/>
        <end position="31"/>
    </location>
</feature>
<proteinExistence type="predicted"/>
<dbReference type="InterPro" id="IPR011527">
    <property type="entry name" value="ABC1_TM_dom"/>
</dbReference>
<dbReference type="InterPro" id="IPR003439">
    <property type="entry name" value="ABC_transporter-like_ATP-bd"/>
</dbReference>
<dbReference type="AlphaFoldDB" id="A0AA47GHV2"/>
<dbReference type="EMBL" id="CP084391">
    <property type="protein sequence ID" value="UZX30652.1"/>
    <property type="molecule type" value="Genomic_DNA"/>
</dbReference>
<comment type="subcellular location">
    <subcellularLocation>
        <location evidence="1">Cell membrane</location>
        <topology evidence="1">Multi-pass membrane protein</topology>
    </subcellularLocation>
</comment>
<feature type="domain" description="ABC transmembrane type-1" evidence="9">
    <location>
        <begin position="16"/>
        <end position="297"/>
    </location>
</feature>
<dbReference type="SUPFAM" id="SSF90123">
    <property type="entry name" value="ABC transporter transmembrane region"/>
    <property type="match status" value="1"/>
</dbReference>
<dbReference type="KEGG" id="lhs:DLD54_08785"/>
<dbReference type="Gene3D" id="1.20.1560.10">
    <property type="entry name" value="ABC transporter type 1, transmembrane domain"/>
    <property type="match status" value="1"/>
</dbReference>
<gene>
    <name evidence="10" type="ORF">LDX53_09445</name>
</gene>
<keyword evidence="2 7" id="KW-0812">Transmembrane</keyword>
<evidence type="ECO:0000256" key="6">
    <source>
        <dbReference type="ARBA" id="ARBA00023136"/>
    </source>
</evidence>
<sequence length="542" mass="61410">MKYLFKYVRQEPLRVLLVVILQVICSLFRVANSIFNIFILNSLVKFDFRAFVSYILLNILLFVVMTVFLFLNLVEQAKVIQLLSLHVKQDIISHISKYSVEKFNEYDTSVYSSWLTNDMNLIEGNGFGNLFQSIQIITDPLFSIIALIKFHWTFVPLILLMTVLTIFLPQLVRKQLATSNLSMTKANANVLDIINDCLRGFSTLSVFGVEYQLERRITASMLKMIKVKVHQAKISTFATCIAQVSNIIAQMLILLWTGLLIFRHMVTIGVFSSASNLSFNVFNSLAAAAPILTELRSLDPVFEKYHLNENTNTINNSNNVRVDKYAEISDPIDVDAKELQVSYQDNKSVFAEPLTFSITAGEKVAICGDSGSGKSTLLRLISGQLREYRGSLRLNKLEMQKISYSAIRDKVIYVDQSPYLFNDTIRYNLELGQKFTKKELTAALEKSDLLDFVNQLPQKLDTSVGEGGTSLSGGQKQRLALARGLLRKKEIFLFDESTSSLDKNSALKVENDFLSQPDITVLFVSHQIHSENKNKFDQIIYV</sequence>
<feature type="transmembrane region" description="Helical" evidence="7">
    <location>
        <begin position="51"/>
        <end position="74"/>
    </location>
</feature>
<dbReference type="InterPro" id="IPR017871">
    <property type="entry name" value="ABC_transporter-like_CS"/>
</dbReference>
<evidence type="ECO:0000256" key="7">
    <source>
        <dbReference type="SAM" id="Phobius"/>
    </source>
</evidence>
<dbReference type="Pfam" id="PF00664">
    <property type="entry name" value="ABC_membrane"/>
    <property type="match status" value="1"/>
</dbReference>
<dbReference type="Pfam" id="PF00005">
    <property type="entry name" value="ABC_tran"/>
    <property type="match status" value="1"/>
</dbReference>
<dbReference type="SMART" id="SM00382">
    <property type="entry name" value="AAA"/>
    <property type="match status" value="1"/>
</dbReference>
<dbReference type="PROSITE" id="PS50893">
    <property type="entry name" value="ABC_TRANSPORTER_2"/>
    <property type="match status" value="1"/>
</dbReference>
<dbReference type="InterPro" id="IPR027417">
    <property type="entry name" value="P-loop_NTPase"/>
</dbReference>
<dbReference type="InterPro" id="IPR036640">
    <property type="entry name" value="ABC1_TM_sf"/>
</dbReference>
<dbReference type="GO" id="GO:0016887">
    <property type="term" value="F:ATP hydrolysis activity"/>
    <property type="evidence" value="ECO:0007669"/>
    <property type="project" value="InterPro"/>
</dbReference>
<dbReference type="InterPro" id="IPR039421">
    <property type="entry name" value="Type_1_exporter"/>
</dbReference>
<evidence type="ECO:0000256" key="2">
    <source>
        <dbReference type="ARBA" id="ARBA00022692"/>
    </source>
</evidence>
<protein>
    <submittedName>
        <fullName evidence="10">ABC transporter ATP-binding protein/permease</fullName>
    </submittedName>
</protein>
<feature type="domain" description="ABC transporter" evidence="8">
    <location>
        <begin position="334"/>
        <end position="541"/>
    </location>
</feature>
<dbReference type="PROSITE" id="PS00211">
    <property type="entry name" value="ABC_TRANSPORTER_1"/>
    <property type="match status" value="1"/>
</dbReference>
<evidence type="ECO:0000313" key="10">
    <source>
        <dbReference type="EMBL" id="UZX30652.1"/>
    </source>
</evidence>
<keyword evidence="10" id="KW-0614">Plasmid</keyword>
<evidence type="ECO:0000256" key="4">
    <source>
        <dbReference type="ARBA" id="ARBA00022840"/>
    </source>
</evidence>
<name>A0AA47GHV2_9LACO</name>
<dbReference type="RefSeq" id="WP_109919036.1">
    <property type="nucleotide sequence ID" value="NZ_CP029545.1"/>
</dbReference>
<dbReference type="GO" id="GO:0005886">
    <property type="term" value="C:plasma membrane"/>
    <property type="evidence" value="ECO:0007669"/>
    <property type="project" value="UniProtKB-SubCell"/>
</dbReference>
<geneLocation type="plasmid" evidence="10 11">
    <name>pIBH002-2</name>
</geneLocation>
<dbReference type="GO" id="GO:0005524">
    <property type="term" value="F:ATP binding"/>
    <property type="evidence" value="ECO:0007669"/>
    <property type="project" value="UniProtKB-KW"/>
</dbReference>
<dbReference type="PANTHER" id="PTHR43394">
    <property type="entry name" value="ATP-DEPENDENT PERMEASE MDL1, MITOCHONDRIAL"/>
    <property type="match status" value="1"/>
</dbReference>
<dbReference type="Gene3D" id="3.40.50.300">
    <property type="entry name" value="P-loop containing nucleotide triphosphate hydrolases"/>
    <property type="match status" value="1"/>
</dbReference>
<keyword evidence="5 7" id="KW-1133">Transmembrane helix</keyword>
<dbReference type="PANTHER" id="PTHR43394:SF1">
    <property type="entry name" value="ATP-BINDING CASSETTE SUB-FAMILY B MEMBER 10, MITOCHONDRIAL"/>
    <property type="match status" value="1"/>
</dbReference>
<keyword evidence="4 10" id="KW-0067">ATP-binding</keyword>
<reference evidence="10" key="1">
    <citation type="submission" date="2021-09" db="EMBL/GenBank/DDBJ databases">
        <title>Lactobacillus species from Apis mellifera, Switzerland.</title>
        <authorList>
            <person name="Pfister J."/>
            <person name="Brown A."/>
            <person name="Neumann P."/>
            <person name="Collaud A."/>
            <person name="Retschnig G."/>
            <person name="Perreten V."/>
        </authorList>
    </citation>
    <scope>NUCLEOTIDE SEQUENCE</scope>
    <source>
        <strain evidence="10">IBH002</strain>
        <plasmid evidence="10">pIBH002-2</plasmid>
    </source>
</reference>
<evidence type="ECO:0000259" key="8">
    <source>
        <dbReference type="PROSITE" id="PS50893"/>
    </source>
</evidence>